<gene>
    <name evidence="2" type="ORF">HPB52_012373</name>
</gene>
<dbReference type="EMBL" id="JABSTV010001245">
    <property type="protein sequence ID" value="KAH7983498.1"/>
    <property type="molecule type" value="Genomic_DNA"/>
</dbReference>
<evidence type="ECO:0000313" key="3">
    <source>
        <dbReference type="Proteomes" id="UP000821837"/>
    </source>
</evidence>
<feature type="domain" description="Endonuclease/exonuclease/phosphatase" evidence="1">
    <location>
        <begin position="14"/>
        <end position="231"/>
    </location>
</feature>
<sequence>MASPQGPSRRPRVLQWNINRLRRRHSELKERLLQDEFDVLALQEVYITSESLRLPGYVGYCSTTSCTVSGCSDVPCLVDGHPQDTARCAVFVRTSIPHTVVCVEDLTSGPMECCAVTVRLGSWDTTVASFYVRPNKPWNASSLLPLTALLGRDFLLCGDLNGHHTAWGGHRCCARGRAAADVIVRAGLKILNSGEPTFVRRGVRTAIDISLATERCAYAWSICPDTWGSDHFPIFLATNTGPAPRTRVCCTVNWDIFRRLSAAPADGDFLQHIVNSAQAATIVSRTQPRRPVPDLKQLQLWATRRRAEHRAIRSSGAEDWTAFRRLDAVCRRHANRRWKQSWEGVCSSISSSRRSSTAWRLLRSLQRGPTIRQPILAVAISSGLTELALADLLASQFAARPPGPPMAARPSDGSVCMPRIHHHAFTLERVAALCNEPFQFHELTASLDRTKRRSTPGADGITFQMLRNLADSEKAQLLDYFNDVWNSGQLPATWLTAIIARRLRVIKMAQRGQEPVCAIT</sequence>
<dbReference type="Gene3D" id="3.60.10.10">
    <property type="entry name" value="Endonuclease/exonuclease/phosphatase"/>
    <property type="match status" value="1"/>
</dbReference>
<dbReference type="Proteomes" id="UP000821837">
    <property type="component" value="Chromosome 1"/>
</dbReference>
<evidence type="ECO:0000259" key="1">
    <source>
        <dbReference type="Pfam" id="PF03372"/>
    </source>
</evidence>
<dbReference type="Pfam" id="PF03372">
    <property type="entry name" value="Exo_endo_phos"/>
    <property type="match status" value="1"/>
</dbReference>
<reference evidence="2" key="2">
    <citation type="submission" date="2021-09" db="EMBL/GenBank/DDBJ databases">
        <authorList>
            <person name="Jia N."/>
            <person name="Wang J."/>
            <person name="Shi W."/>
            <person name="Du L."/>
            <person name="Sun Y."/>
            <person name="Zhan W."/>
            <person name="Jiang J."/>
            <person name="Wang Q."/>
            <person name="Zhang B."/>
            <person name="Ji P."/>
            <person name="Sakyi L.B."/>
            <person name="Cui X."/>
            <person name="Yuan T."/>
            <person name="Jiang B."/>
            <person name="Yang W."/>
            <person name="Lam T.T.-Y."/>
            <person name="Chang Q."/>
            <person name="Ding S."/>
            <person name="Wang X."/>
            <person name="Zhu J."/>
            <person name="Ruan X."/>
            <person name="Zhao L."/>
            <person name="Wei J."/>
            <person name="Que T."/>
            <person name="Du C."/>
            <person name="Cheng J."/>
            <person name="Dai P."/>
            <person name="Han X."/>
            <person name="Huang E."/>
            <person name="Gao Y."/>
            <person name="Liu J."/>
            <person name="Shao H."/>
            <person name="Ye R."/>
            <person name="Li L."/>
            <person name="Wei W."/>
            <person name="Wang X."/>
            <person name="Wang C."/>
            <person name="Huo Q."/>
            <person name="Li W."/>
            <person name="Guo W."/>
            <person name="Chen H."/>
            <person name="Chen S."/>
            <person name="Zhou L."/>
            <person name="Zhou L."/>
            <person name="Ni X."/>
            <person name="Tian J."/>
            <person name="Zhou Y."/>
            <person name="Sheng Y."/>
            <person name="Liu T."/>
            <person name="Pan Y."/>
            <person name="Xia L."/>
            <person name="Li J."/>
            <person name="Zhao F."/>
            <person name="Cao W."/>
        </authorList>
    </citation>
    <scope>NUCLEOTIDE SEQUENCE</scope>
    <source>
        <strain evidence="2">Rsan-2018</strain>
        <tissue evidence="2">Larvae</tissue>
    </source>
</reference>
<comment type="caution">
    <text evidence="2">The sequence shown here is derived from an EMBL/GenBank/DDBJ whole genome shotgun (WGS) entry which is preliminary data.</text>
</comment>
<dbReference type="InterPro" id="IPR005135">
    <property type="entry name" value="Endo/exonuclease/phosphatase"/>
</dbReference>
<dbReference type="PANTHER" id="PTHR33273">
    <property type="entry name" value="DOMAIN-CONTAINING PROTEIN, PUTATIVE-RELATED"/>
    <property type="match status" value="1"/>
</dbReference>
<name>A0A9D4T9T7_RHISA</name>
<accession>A0A9D4T9T7</accession>
<proteinExistence type="predicted"/>
<dbReference type="InterPro" id="IPR036691">
    <property type="entry name" value="Endo/exonu/phosph_ase_sf"/>
</dbReference>
<dbReference type="AlphaFoldDB" id="A0A9D4T9T7"/>
<keyword evidence="3" id="KW-1185">Reference proteome</keyword>
<dbReference type="VEuPathDB" id="VectorBase:RSAN_047668"/>
<evidence type="ECO:0000313" key="2">
    <source>
        <dbReference type="EMBL" id="KAH7983498.1"/>
    </source>
</evidence>
<organism evidence="2 3">
    <name type="scientific">Rhipicephalus sanguineus</name>
    <name type="common">Brown dog tick</name>
    <name type="synonym">Ixodes sanguineus</name>
    <dbReference type="NCBI Taxonomy" id="34632"/>
    <lineage>
        <taxon>Eukaryota</taxon>
        <taxon>Metazoa</taxon>
        <taxon>Ecdysozoa</taxon>
        <taxon>Arthropoda</taxon>
        <taxon>Chelicerata</taxon>
        <taxon>Arachnida</taxon>
        <taxon>Acari</taxon>
        <taxon>Parasitiformes</taxon>
        <taxon>Ixodida</taxon>
        <taxon>Ixodoidea</taxon>
        <taxon>Ixodidae</taxon>
        <taxon>Rhipicephalinae</taxon>
        <taxon>Rhipicephalus</taxon>
        <taxon>Rhipicephalus</taxon>
    </lineage>
</organism>
<dbReference type="PANTHER" id="PTHR33273:SF4">
    <property type="entry name" value="ENDONUCLEASE_EXONUCLEASE_PHOSPHATASE DOMAIN-CONTAINING PROTEIN"/>
    <property type="match status" value="1"/>
</dbReference>
<protein>
    <recommendedName>
        <fullName evidence="1">Endonuclease/exonuclease/phosphatase domain-containing protein</fullName>
    </recommendedName>
</protein>
<reference evidence="2" key="1">
    <citation type="journal article" date="2020" name="Cell">
        <title>Large-Scale Comparative Analyses of Tick Genomes Elucidate Their Genetic Diversity and Vector Capacities.</title>
        <authorList>
            <consortium name="Tick Genome and Microbiome Consortium (TIGMIC)"/>
            <person name="Jia N."/>
            <person name="Wang J."/>
            <person name="Shi W."/>
            <person name="Du L."/>
            <person name="Sun Y."/>
            <person name="Zhan W."/>
            <person name="Jiang J.F."/>
            <person name="Wang Q."/>
            <person name="Zhang B."/>
            <person name="Ji P."/>
            <person name="Bell-Sakyi L."/>
            <person name="Cui X.M."/>
            <person name="Yuan T.T."/>
            <person name="Jiang B.G."/>
            <person name="Yang W.F."/>
            <person name="Lam T.T."/>
            <person name="Chang Q.C."/>
            <person name="Ding S.J."/>
            <person name="Wang X.J."/>
            <person name="Zhu J.G."/>
            <person name="Ruan X.D."/>
            <person name="Zhao L."/>
            <person name="Wei J.T."/>
            <person name="Ye R.Z."/>
            <person name="Que T.C."/>
            <person name="Du C.H."/>
            <person name="Zhou Y.H."/>
            <person name="Cheng J.X."/>
            <person name="Dai P.F."/>
            <person name="Guo W.B."/>
            <person name="Han X.H."/>
            <person name="Huang E.J."/>
            <person name="Li L.F."/>
            <person name="Wei W."/>
            <person name="Gao Y.C."/>
            <person name="Liu J.Z."/>
            <person name="Shao H.Z."/>
            <person name="Wang X."/>
            <person name="Wang C.C."/>
            <person name="Yang T.C."/>
            <person name="Huo Q.B."/>
            <person name="Li W."/>
            <person name="Chen H.Y."/>
            <person name="Chen S.E."/>
            <person name="Zhou L.G."/>
            <person name="Ni X.B."/>
            <person name="Tian J.H."/>
            <person name="Sheng Y."/>
            <person name="Liu T."/>
            <person name="Pan Y.S."/>
            <person name="Xia L.Y."/>
            <person name="Li J."/>
            <person name="Zhao F."/>
            <person name="Cao W.C."/>
        </authorList>
    </citation>
    <scope>NUCLEOTIDE SEQUENCE</scope>
    <source>
        <strain evidence="2">Rsan-2018</strain>
    </source>
</reference>
<dbReference type="GO" id="GO:0003824">
    <property type="term" value="F:catalytic activity"/>
    <property type="evidence" value="ECO:0007669"/>
    <property type="project" value="InterPro"/>
</dbReference>
<dbReference type="SUPFAM" id="SSF56219">
    <property type="entry name" value="DNase I-like"/>
    <property type="match status" value="1"/>
</dbReference>